<dbReference type="InterPro" id="IPR006168">
    <property type="entry name" value="G3P_DH_NAD-dep"/>
</dbReference>
<name>A0ABX6PWI0_9FIRM</name>
<sequence length="319" mass="34798">MNVTVCGCGRWGTFLAWYTAVQCHHTVTLYGRETSVHFQQLRRTHTNGLVTLPEKMNFSSDLHNAVESAQMVIISIGAQNLRGFLQPLSPEECAGKTLVLCMKGLESDTGLRLTQVVREHLPDADVAVWVGPGHVQDFLQGIPNCMVVDSDTQAVKERVVHAFSSPLIRFYYGEDLLGNEVGAAAKNVIGIAAGMLDGLNKTALKGALMSRGTREVGRLIQAMGGKEISAYGLAHLGDYEATVFSRYSHNRQFGEDFVRGIPYDKLAEGVPTVTALLRLGSQYRVELPICQAVDAVLNGGQDANKVLSGLFLRSLKMEF</sequence>
<dbReference type="InterPro" id="IPR006109">
    <property type="entry name" value="G3P_DH_NAD-dep_C"/>
</dbReference>
<evidence type="ECO:0000256" key="4">
    <source>
        <dbReference type="ARBA" id="ARBA00023002"/>
    </source>
</evidence>
<keyword evidence="6" id="KW-0443">Lipid metabolism</keyword>
<evidence type="ECO:0000256" key="7">
    <source>
        <dbReference type="ARBA" id="ARBA00023209"/>
    </source>
</evidence>
<keyword evidence="3" id="KW-0521">NADP</keyword>
<evidence type="ECO:0000256" key="2">
    <source>
        <dbReference type="ARBA" id="ARBA00022516"/>
    </source>
</evidence>
<evidence type="ECO:0000256" key="3">
    <source>
        <dbReference type="ARBA" id="ARBA00022857"/>
    </source>
</evidence>
<keyword evidence="8" id="KW-1208">Phospholipid metabolism</keyword>
<keyword evidence="7" id="KW-0594">Phospholipid biosynthesis</keyword>
<gene>
    <name evidence="13" type="ORF">GKP14_06465</name>
</gene>
<feature type="domain" description="Glycerol-3-phosphate dehydrogenase NAD-dependent C-terminal" evidence="12">
    <location>
        <begin position="175"/>
        <end position="307"/>
    </location>
</feature>
<evidence type="ECO:0000256" key="9">
    <source>
        <dbReference type="RuleBase" id="RU000437"/>
    </source>
</evidence>
<dbReference type="InterPro" id="IPR008927">
    <property type="entry name" value="6-PGluconate_DH-like_C_sf"/>
</dbReference>
<comment type="catalytic activity">
    <reaction evidence="10">
        <text>sn-glycerol 3-phosphate + NADP(+) = dihydroxyacetone phosphate + NADPH + H(+)</text>
        <dbReference type="Rhea" id="RHEA:11096"/>
        <dbReference type="ChEBI" id="CHEBI:15378"/>
        <dbReference type="ChEBI" id="CHEBI:57597"/>
        <dbReference type="ChEBI" id="CHEBI:57642"/>
        <dbReference type="ChEBI" id="CHEBI:57783"/>
        <dbReference type="ChEBI" id="CHEBI:58349"/>
        <dbReference type="EC" id="1.1.1.94"/>
    </reaction>
</comment>
<feature type="domain" description="Glycerol-3-phosphate dehydrogenase NAD-dependent N-terminal" evidence="11">
    <location>
        <begin position="3"/>
        <end position="154"/>
    </location>
</feature>
<dbReference type="Gene3D" id="1.10.1040.10">
    <property type="entry name" value="N-(1-d-carboxylethyl)-l-norvaline Dehydrogenase, domain 2"/>
    <property type="match status" value="1"/>
</dbReference>
<evidence type="ECO:0000256" key="6">
    <source>
        <dbReference type="ARBA" id="ARBA00023098"/>
    </source>
</evidence>
<accession>A0ABX6PWI0</accession>
<dbReference type="Pfam" id="PF07479">
    <property type="entry name" value="NAD_Gly3P_dh_C"/>
    <property type="match status" value="1"/>
</dbReference>
<organism evidence="13 14">
    <name type="scientific">Caproicibacterium lactatifermentans</name>
    <dbReference type="NCBI Taxonomy" id="2666138"/>
    <lineage>
        <taxon>Bacteria</taxon>
        <taxon>Bacillati</taxon>
        <taxon>Bacillota</taxon>
        <taxon>Clostridia</taxon>
        <taxon>Eubacteriales</taxon>
        <taxon>Oscillospiraceae</taxon>
        <taxon>Caproicibacterium</taxon>
    </lineage>
</organism>
<dbReference type="EMBL" id="CP046161">
    <property type="protein sequence ID" value="QKO30674.1"/>
    <property type="molecule type" value="Genomic_DNA"/>
</dbReference>
<evidence type="ECO:0000256" key="8">
    <source>
        <dbReference type="ARBA" id="ARBA00023264"/>
    </source>
</evidence>
<dbReference type="GO" id="GO:0047952">
    <property type="term" value="F:glycerol-3-phosphate dehydrogenase [NAD(P)+] activity"/>
    <property type="evidence" value="ECO:0007669"/>
    <property type="project" value="UniProtKB-EC"/>
</dbReference>
<dbReference type="Proteomes" id="UP000509623">
    <property type="component" value="Chromosome"/>
</dbReference>
<dbReference type="NCBIfam" id="NF000940">
    <property type="entry name" value="PRK00094.1-2"/>
    <property type="match status" value="1"/>
</dbReference>
<evidence type="ECO:0000256" key="10">
    <source>
        <dbReference type="RuleBase" id="RU000439"/>
    </source>
</evidence>
<dbReference type="PANTHER" id="PTHR11728:SF1">
    <property type="entry name" value="GLYCEROL-3-PHOSPHATE DEHYDROGENASE [NAD(+)] 2, CHLOROPLASTIC"/>
    <property type="match status" value="1"/>
</dbReference>
<dbReference type="Gene3D" id="3.40.50.720">
    <property type="entry name" value="NAD(P)-binding Rossmann-like Domain"/>
    <property type="match status" value="1"/>
</dbReference>
<evidence type="ECO:0000259" key="12">
    <source>
        <dbReference type="Pfam" id="PF07479"/>
    </source>
</evidence>
<comment type="similarity">
    <text evidence="1 9">Belongs to the NAD-dependent glycerol-3-phosphate dehydrogenase family.</text>
</comment>
<evidence type="ECO:0000256" key="5">
    <source>
        <dbReference type="ARBA" id="ARBA00023027"/>
    </source>
</evidence>
<reference evidence="14" key="1">
    <citation type="submission" date="2019-11" db="EMBL/GenBank/DDBJ databases">
        <authorList>
            <person name="Ren C."/>
            <person name="Wang H."/>
            <person name="Xu Y."/>
        </authorList>
    </citation>
    <scope>NUCLEOTIDE SEQUENCE [LARGE SCALE GENOMIC DNA]</scope>
    <source>
        <strain evidence="14">JNU-WLY1368</strain>
    </source>
</reference>
<keyword evidence="5 9" id="KW-0520">NAD</keyword>
<evidence type="ECO:0000256" key="1">
    <source>
        <dbReference type="ARBA" id="ARBA00011009"/>
    </source>
</evidence>
<dbReference type="PANTHER" id="PTHR11728">
    <property type="entry name" value="GLYCEROL-3-PHOSPHATE DEHYDROGENASE"/>
    <property type="match status" value="1"/>
</dbReference>
<dbReference type="InterPro" id="IPR036291">
    <property type="entry name" value="NAD(P)-bd_dom_sf"/>
</dbReference>
<dbReference type="PIRSF" id="PIRSF000114">
    <property type="entry name" value="Glycerol-3-P_dh"/>
    <property type="match status" value="1"/>
</dbReference>
<dbReference type="SUPFAM" id="SSF51735">
    <property type="entry name" value="NAD(P)-binding Rossmann-fold domains"/>
    <property type="match status" value="1"/>
</dbReference>
<dbReference type="SUPFAM" id="SSF48179">
    <property type="entry name" value="6-phosphogluconate dehydrogenase C-terminal domain-like"/>
    <property type="match status" value="1"/>
</dbReference>
<protein>
    <recommendedName>
        <fullName evidence="10">Glycerol-3-phosphate dehydrogenase</fullName>
        <ecNumber evidence="10">1.1.1.94</ecNumber>
    </recommendedName>
</protein>
<proteinExistence type="inferred from homology"/>
<evidence type="ECO:0000313" key="13">
    <source>
        <dbReference type="EMBL" id="QKO30674.1"/>
    </source>
</evidence>
<dbReference type="InterPro" id="IPR011128">
    <property type="entry name" value="G3P_DH_NAD-dep_N"/>
</dbReference>
<dbReference type="Pfam" id="PF01210">
    <property type="entry name" value="NAD_Gly3P_dh_N"/>
    <property type="match status" value="1"/>
</dbReference>
<keyword evidence="2" id="KW-0444">Lipid biosynthesis</keyword>
<dbReference type="PRINTS" id="PR00077">
    <property type="entry name" value="GPDHDRGNASE"/>
</dbReference>
<keyword evidence="4 9" id="KW-0560">Oxidoreductase</keyword>
<dbReference type="InterPro" id="IPR013328">
    <property type="entry name" value="6PGD_dom2"/>
</dbReference>
<dbReference type="RefSeq" id="WP_174403138.1">
    <property type="nucleotide sequence ID" value="NZ_CP046161.1"/>
</dbReference>
<dbReference type="EC" id="1.1.1.94" evidence="10"/>
<keyword evidence="14" id="KW-1185">Reference proteome</keyword>
<evidence type="ECO:0000313" key="14">
    <source>
        <dbReference type="Proteomes" id="UP000509623"/>
    </source>
</evidence>
<evidence type="ECO:0000259" key="11">
    <source>
        <dbReference type="Pfam" id="PF01210"/>
    </source>
</evidence>